<accession>A0ABV4TAL6</accession>
<organism evidence="1 2">
    <name type="scientific">Flavobacterium zubiriense</name>
    <dbReference type="NCBI Taxonomy" id="3138075"/>
    <lineage>
        <taxon>Bacteria</taxon>
        <taxon>Pseudomonadati</taxon>
        <taxon>Bacteroidota</taxon>
        <taxon>Flavobacteriia</taxon>
        <taxon>Flavobacteriales</taxon>
        <taxon>Flavobacteriaceae</taxon>
        <taxon>Flavobacterium</taxon>
    </lineage>
</organism>
<protein>
    <submittedName>
        <fullName evidence="1">Uncharacterized protein</fullName>
    </submittedName>
</protein>
<evidence type="ECO:0000313" key="2">
    <source>
        <dbReference type="Proteomes" id="UP001574169"/>
    </source>
</evidence>
<name>A0ABV4TAL6_9FLAO</name>
<dbReference type="EMBL" id="JBCFQL010000006">
    <property type="protein sequence ID" value="MFA9191139.1"/>
    <property type="molecule type" value="Genomic_DNA"/>
</dbReference>
<keyword evidence="2" id="KW-1185">Reference proteome</keyword>
<comment type="caution">
    <text evidence="1">The sequence shown here is derived from an EMBL/GenBank/DDBJ whole genome shotgun (WGS) entry which is preliminary data.</text>
</comment>
<reference evidence="1 2" key="1">
    <citation type="submission" date="2024-04" db="EMBL/GenBank/DDBJ databases">
        <title>New Clade of Flavobacterium.</title>
        <authorList>
            <person name="Matos L."/>
            <person name="Proenca D.N."/>
            <person name="Fransisco R.M."/>
            <person name="Chung A.P."/>
            <person name="Maccario L."/>
            <person name="Sorensen S.J."/>
            <person name="Morais P.V."/>
        </authorList>
    </citation>
    <scope>NUCLEOTIDE SEQUENCE [LARGE SCALE GENOMIC DNA]</scope>
    <source>
        <strain evidence="1 2">FZUC8N2.13</strain>
    </source>
</reference>
<proteinExistence type="predicted"/>
<dbReference type="RefSeq" id="WP_373406132.1">
    <property type="nucleotide sequence ID" value="NZ_JBCFQL010000006.1"/>
</dbReference>
<gene>
    <name evidence="1" type="ORF">AAGV28_07120</name>
</gene>
<evidence type="ECO:0000313" key="1">
    <source>
        <dbReference type="EMBL" id="MFA9191139.1"/>
    </source>
</evidence>
<dbReference type="Proteomes" id="UP001574169">
    <property type="component" value="Unassembled WGS sequence"/>
</dbReference>
<sequence length="96" mass="11172">MEKKQTTFKSLQELKEVQESVKNQLGEKYEEVITPYVQIIQMTMKANNENEFQAMKRIKENLEIYSKKDAPLLFSAALIEITEGKHFEGFVDQVKG</sequence>